<dbReference type="AlphaFoldDB" id="A0A9W6Y8I4"/>
<evidence type="ECO:0000313" key="1">
    <source>
        <dbReference type="EMBL" id="GMF55924.1"/>
    </source>
</evidence>
<accession>A0A9W6Y8I4</accession>
<evidence type="ECO:0000313" key="2">
    <source>
        <dbReference type="Proteomes" id="UP001165121"/>
    </source>
</evidence>
<proteinExistence type="predicted"/>
<comment type="caution">
    <text evidence="1">The sequence shown here is derived from an EMBL/GenBank/DDBJ whole genome shotgun (WGS) entry which is preliminary data.</text>
</comment>
<gene>
    <name evidence="1" type="ORF">Pfra01_002363200</name>
</gene>
<name>A0A9W6Y8I4_9STRA</name>
<sequence length="80" mass="8502">MSSTAAQKDLTGDWEVEADDEDACSSFALDDGVATRDDEGDLSGVGDTPSTSVFARRTMAEDYIVSLRNSSSLHVTIAIK</sequence>
<dbReference type="Proteomes" id="UP001165121">
    <property type="component" value="Unassembled WGS sequence"/>
</dbReference>
<keyword evidence="2" id="KW-1185">Reference proteome</keyword>
<dbReference type="EMBL" id="BSXT01003875">
    <property type="protein sequence ID" value="GMF55924.1"/>
    <property type="molecule type" value="Genomic_DNA"/>
</dbReference>
<dbReference type="OrthoDB" id="124783at2759"/>
<protein>
    <submittedName>
        <fullName evidence="1">Unnamed protein product</fullName>
    </submittedName>
</protein>
<reference evidence="1" key="1">
    <citation type="submission" date="2023-04" db="EMBL/GenBank/DDBJ databases">
        <title>Phytophthora fragariaefolia NBRC 109709.</title>
        <authorList>
            <person name="Ichikawa N."/>
            <person name="Sato H."/>
            <person name="Tonouchi N."/>
        </authorList>
    </citation>
    <scope>NUCLEOTIDE SEQUENCE</scope>
    <source>
        <strain evidence="1">NBRC 109709</strain>
    </source>
</reference>
<organism evidence="1 2">
    <name type="scientific">Phytophthora fragariaefolia</name>
    <dbReference type="NCBI Taxonomy" id="1490495"/>
    <lineage>
        <taxon>Eukaryota</taxon>
        <taxon>Sar</taxon>
        <taxon>Stramenopiles</taxon>
        <taxon>Oomycota</taxon>
        <taxon>Peronosporomycetes</taxon>
        <taxon>Peronosporales</taxon>
        <taxon>Peronosporaceae</taxon>
        <taxon>Phytophthora</taxon>
    </lineage>
</organism>